<dbReference type="EMBL" id="CYTV01000002">
    <property type="protein sequence ID" value="CUI52783.1"/>
    <property type="molecule type" value="Genomic_DNA"/>
</dbReference>
<evidence type="ECO:0000313" key="4">
    <source>
        <dbReference type="EMBL" id="ANY15087.1"/>
    </source>
</evidence>
<dbReference type="OrthoDB" id="285029at2"/>
<protein>
    <submittedName>
        <fullName evidence="5">Gentisate 1,2-dioxygenase</fullName>
    </submittedName>
</protein>
<dbReference type="CDD" id="cd02216">
    <property type="entry name" value="cupin_GDO-like_N"/>
    <property type="match status" value="1"/>
</dbReference>
<sequence>MSANSGEVRDQWLQARLAPLWESPNAHKPQENQATSHIWRWEAVRPLLDLAFQETSPAAVQRRVLQMLSPQSRSIADEFTCGNVLAAYQCLLPGETARPHRHTMNALRFMLEGRGAVTLVDGKACAMEFGDLVLTPGMAWHEHRHEGHEPVVWLDVLDVPLHMYLGSVVFQPGPMQPEPLTMSDAAFAAPNILPCVTVGDAGRSPVFRYPYEDALRALAHAPVSPDGMRRVRYVNPLTGQGAMPLLETTMQELDGGSASRPVRSNANQVVAVVQGQGESEIGGRRFSWKPRDIFTVPQHNWASHAAQGGLARFFVVSDADVLRRLNVFAEEVQAPGSQG</sequence>
<evidence type="ECO:0000313" key="5">
    <source>
        <dbReference type="EMBL" id="CUI52783.1"/>
    </source>
</evidence>
<proteinExistence type="predicted"/>
<feature type="domain" description="Cupin type-2" evidence="3">
    <location>
        <begin position="88"/>
        <end position="156"/>
    </location>
</feature>
<dbReference type="GO" id="GO:0051213">
    <property type="term" value="F:dioxygenase activity"/>
    <property type="evidence" value="ECO:0007669"/>
    <property type="project" value="UniProtKB-KW"/>
</dbReference>
<organism evidence="5 6">
    <name type="scientific">Bordetella pseudohinzii</name>
    <dbReference type="NCBI Taxonomy" id="1331258"/>
    <lineage>
        <taxon>Bacteria</taxon>
        <taxon>Pseudomonadati</taxon>
        <taxon>Pseudomonadota</taxon>
        <taxon>Betaproteobacteria</taxon>
        <taxon>Burkholderiales</taxon>
        <taxon>Alcaligenaceae</taxon>
        <taxon>Bordetella</taxon>
    </lineage>
</organism>
<evidence type="ECO:0000313" key="7">
    <source>
        <dbReference type="Proteomes" id="UP000092950"/>
    </source>
</evidence>
<name>A0A0J6C4U0_9BORD</name>
<reference evidence="5 6" key="1">
    <citation type="submission" date="2015-09" db="EMBL/GenBank/DDBJ databases">
        <authorList>
            <person name="Jackson K.R."/>
            <person name="Lunt B.L."/>
            <person name="Fisher J.N.B."/>
            <person name="Gardner A.V."/>
            <person name="Bailey M.E."/>
            <person name="Deus L.M."/>
            <person name="Earl A.S."/>
            <person name="Gibby P.D."/>
            <person name="Hartmann K.A."/>
            <person name="Liu J.E."/>
            <person name="Manci A.M."/>
            <person name="Nielsen D.A."/>
            <person name="Solomon M.B."/>
            <person name="Breakwell D.P."/>
            <person name="Burnett S.H."/>
            <person name="Grose J.H."/>
        </authorList>
    </citation>
    <scope>NUCLEOTIDE SEQUENCE [LARGE SCALE GENOMIC DNA]</scope>
    <source>
        <strain evidence="5 6">2789STDY5608636</strain>
    </source>
</reference>
<keyword evidence="7" id="KW-1185">Reference proteome</keyword>
<accession>A0A0J6C4U0</accession>
<evidence type="ECO:0000256" key="1">
    <source>
        <dbReference type="ARBA" id="ARBA00022964"/>
    </source>
</evidence>
<dbReference type="InterPro" id="IPR014710">
    <property type="entry name" value="RmlC-like_jellyroll"/>
</dbReference>
<dbReference type="PANTHER" id="PTHR41517:SF1">
    <property type="entry name" value="CUPIN"/>
    <property type="match status" value="1"/>
</dbReference>
<reference evidence="4 7" key="2">
    <citation type="submission" date="2016-07" db="EMBL/GenBank/DDBJ databases">
        <title>Complete genome sequences of Bordetella pseudohinzii.</title>
        <authorList>
            <person name="Spilker T."/>
            <person name="Darrah R."/>
            <person name="LiPuma J.J."/>
        </authorList>
    </citation>
    <scope>NUCLEOTIDE SEQUENCE [LARGE SCALE GENOMIC DNA]</scope>
    <source>
        <strain evidence="4 7">HI4681</strain>
    </source>
</reference>
<keyword evidence="1 5" id="KW-0223">Dioxygenase</keyword>
<evidence type="ECO:0000259" key="3">
    <source>
        <dbReference type="Pfam" id="PF07883"/>
    </source>
</evidence>
<evidence type="ECO:0000313" key="6">
    <source>
        <dbReference type="Proteomes" id="UP000053096"/>
    </source>
</evidence>
<dbReference type="Gene3D" id="2.60.120.10">
    <property type="entry name" value="Jelly Rolls"/>
    <property type="match status" value="1"/>
</dbReference>
<gene>
    <name evidence="4" type="ORF">BBN53_03785</name>
    <name evidence="5" type="ORF">ERS370011_00980</name>
</gene>
<dbReference type="InterPro" id="IPR013096">
    <property type="entry name" value="Cupin_2"/>
</dbReference>
<dbReference type="CDD" id="cd06992">
    <property type="entry name" value="cupin_GDO-like_C"/>
    <property type="match status" value="1"/>
</dbReference>
<dbReference type="EMBL" id="CP016440">
    <property type="protein sequence ID" value="ANY15087.1"/>
    <property type="molecule type" value="Genomic_DNA"/>
</dbReference>
<accession>A0A0M7DF96</accession>
<dbReference type="RefSeq" id="WP_043215144.1">
    <property type="nucleotide sequence ID" value="NZ_CAJGUP010000083.1"/>
</dbReference>
<dbReference type="AlphaFoldDB" id="A0A0J6C4U0"/>
<dbReference type="Proteomes" id="UP000092950">
    <property type="component" value="Chromosome"/>
</dbReference>
<dbReference type="KEGG" id="bpdz:BBN53_03785"/>
<dbReference type="InterPro" id="IPR011051">
    <property type="entry name" value="RmlC_Cupin_sf"/>
</dbReference>
<keyword evidence="2" id="KW-0560">Oxidoreductase</keyword>
<dbReference type="PANTHER" id="PTHR41517">
    <property type="entry name" value="1,2-DIOXYGENASE PROTEIN-RELATED"/>
    <property type="match status" value="1"/>
</dbReference>
<dbReference type="Pfam" id="PF07883">
    <property type="entry name" value="Cupin_2"/>
    <property type="match status" value="1"/>
</dbReference>
<dbReference type="SUPFAM" id="SSF51182">
    <property type="entry name" value="RmlC-like cupins"/>
    <property type="match status" value="1"/>
</dbReference>
<dbReference type="InterPro" id="IPR047183">
    <property type="entry name" value="GDO-like"/>
</dbReference>
<evidence type="ECO:0000256" key="2">
    <source>
        <dbReference type="ARBA" id="ARBA00023002"/>
    </source>
</evidence>
<dbReference type="Proteomes" id="UP000053096">
    <property type="component" value="Unassembled WGS sequence"/>
</dbReference>